<evidence type="ECO:0000313" key="1">
    <source>
        <dbReference type="EMBL" id="EHO71871.1"/>
    </source>
</evidence>
<gene>
    <name evidence="1" type="ORF">HMPREF9140_00812</name>
</gene>
<keyword evidence="2" id="KW-1185">Reference proteome</keyword>
<sequence length="84" mass="9452">MKVLSFPTKDNIGLKRKRYSWRIEVVSWGAVPAHVFVESCGEVRGFQACGVMLIFLERIRGFCRRGNEGRNKALPEGGRGAKRA</sequence>
<dbReference type="Proteomes" id="UP000016023">
    <property type="component" value="Unassembled WGS sequence"/>
</dbReference>
<name>H1Q1M4_9BACT</name>
<proteinExistence type="predicted"/>
<accession>H1Q1M4</accession>
<comment type="caution">
    <text evidence="1">The sequence shown here is derived from an EMBL/GenBank/DDBJ whole genome shotgun (WGS) entry which is preliminary data.</text>
</comment>
<evidence type="ECO:0000313" key="2">
    <source>
        <dbReference type="Proteomes" id="UP000016023"/>
    </source>
</evidence>
<dbReference type="HOGENOM" id="CLU_2524743_0_0_10"/>
<dbReference type="EMBL" id="AGWK01000026">
    <property type="protein sequence ID" value="EHO71871.1"/>
    <property type="molecule type" value="Genomic_DNA"/>
</dbReference>
<reference evidence="1 2" key="1">
    <citation type="submission" date="2011-12" db="EMBL/GenBank/DDBJ databases">
        <title>The Genome Sequence of Prevotella micans F0438.</title>
        <authorList>
            <consortium name="The Broad Institute Genome Sequencing Platform"/>
            <person name="Earl A."/>
            <person name="Ward D."/>
            <person name="Feldgarden M."/>
            <person name="Gevers D."/>
            <person name="Izard J."/>
            <person name="Baranova O.V."/>
            <person name="Blanton J.M."/>
            <person name="Wade W.G."/>
            <person name="Dewhirst F.E."/>
            <person name="Young S.K."/>
            <person name="Zeng Q."/>
            <person name="Gargeya S."/>
            <person name="Fitzgerald M."/>
            <person name="Haas B."/>
            <person name="Abouelleil A."/>
            <person name="Alvarado L."/>
            <person name="Arachchi H.M."/>
            <person name="Berlin A."/>
            <person name="Chapman S.B."/>
            <person name="Gearin G."/>
            <person name="Goldberg J."/>
            <person name="Griggs A."/>
            <person name="Gujja S."/>
            <person name="Hansen M."/>
            <person name="Heiman D."/>
            <person name="Howarth C."/>
            <person name="Larimer J."/>
            <person name="Lui A."/>
            <person name="MacDonald P.J.P."/>
            <person name="McCowen C."/>
            <person name="Montmayeur A."/>
            <person name="Murphy C."/>
            <person name="Neiman D."/>
            <person name="Pearson M."/>
            <person name="Priest M."/>
            <person name="Roberts A."/>
            <person name="Saif S."/>
            <person name="Shea T."/>
            <person name="Sisk P."/>
            <person name="Stolte C."/>
            <person name="Sykes S."/>
            <person name="Wortman J."/>
            <person name="Nusbaum C."/>
            <person name="Birren B."/>
        </authorList>
    </citation>
    <scope>NUCLEOTIDE SEQUENCE [LARGE SCALE GENOMIC DNA]</scope>
    <source>
        <strain evidence="1 2">F0438</strain>
    </source>
</reference>
<organism evidence="1 2">
    <name type="scientific">Prevotella micans F0438</name>
    <dbReference type="NCBI Taxonomy" id="883158"/>
    <lineage>
        <taxon>Bacteria</taxon>
        <taxon>Pseudomonadati</taxon>
        <taxon>Bacteroidota</taxon>
        <taxon>Bacteroidia</taxon>
        <taxon>Bacteroidales</taxon>
        <taxon>Prevotellaceae</taxon>
        <taxon>Prevotella</taxon>
    </lineage>
</organism>
<dbReference type="AlphaFoldDB" id="H1Q1M4"/>
<protein>
    <submittedName>
        <fullName evidence="1">Uncharacterized protein</fullName>
    </submittedName>
</protein>